<sequence length="985" mass="110449">MYDAKVDIQSQASRFILPIMHFSRLPHRTSPNFSLPPDDGSLDIRQIIEYNGRQNADHPLYRYEHNGIQTISWGRAIKQFHRSAQLVLKNVALHEDSSSRVIAILANIDSITFSSLIIGIILAGYVPFPISKRNSVAAIVRLLASTGARYLYVSDDEGTYDLVTGAIHLLASGGSQEIALIPVPTFEDLSSDVEDGLPSLPPLLEIARDAPCAILHSSGSISFPKSITLTHRMVLQYGLLQRHQGINLSGEVLSAHSLPMYHLMGFLSIPLSSILGLTISFFPPNNVLSIPSADLVLSSAVETKSSMIFCVPSLLETWSSSPSSIAWLKMFSLVIFGGGPMKEDVGDLLFRSGVRMSHLLGLTETGPLTVFFPETILKEGWQWFQRTDVIKTMFIPEHGYDGVYRLIIQESTLHSPTNLTTIIDGVPSFDTKDLIIFHPENRNLFTTYGRADDQITHSTGEKTNPHPIEILLMKDQKISFAIMFGRSKFQAGVLVRPSSDYLFDVNDERLLEDYRNLIWDTVANVNRTSPQHSRIFKEMILVVCPEEPFETTAKGTVRRQAILTKYTLEIENIYAKVDDATLSGIPPLRSHDISDISTFVKGVVTEILQQQINEDDNIFRFGADSLAAISIRTSIVRTLQHSGLLSVESIRALHPDFIFLYPSIAKLSAYIHEAILMSHISLREVEEYEPNGLTFKPLPESNDTVVEITRGTTRKHQEPLILIHGAPGIIGVFAPLQGCTGPVWAIQVTNDTPISSIQTWSEFYMKKIKEKKPTGPYRLGAYSGSSLLLFFLVLQFEKHGDDVSELVLLDHFPTMILQGFDPEEVDTKSDIWFREFHEHTIKAITALCFRAKFSFGALMRQFGQFMMEVLEGSPSPLIGHLLVTNTENIMRRSMEFMFSDRFYVMNSQSGRLTWSRALFNDWMREVKAPITLYVATDGVLSLLGPELRDQMSDLGMLSVFPNAKVVTLDCDHFGILEHRRLLELL</sequence>
<evidence type="ECO:0000259" key="4">
    <source>
        <dbReference type="PROSITE" id="PS50075"/>
    </source>
</evidence>
<dbReference type="InterPro" id="IPR036736">
    <property type="entry name" value="ACP-like_sf"/>
</dbReference>
<feature type="domain" description="Carrier" evidence="4">
    <location>
        <begin position="590"/>
        <end position="675"/>
    </location>
</feature>
<name>A0A5C3LWZ0_9AGAR</name>
<accession>A0A5C3LWZ0</accession>
<feature type="transmembrane region" description="Helical" evidence="3">
    <location>
        <begin position="101"/>
        <end position="126"/>
    </location>
</feature>
<dbReference type="InterPro" id="IPR051414">
    <property type="entry name" value="Adenylate-forming_Reductase"/>
</dbReference>
<dbReference type="PROSITE" id="PS00455">
    <property type="entry name" value="AMP_BINDING"/>
    <property type="match status" value="1"/>
</dbReference>
<dbReference type="SUPFAM" id="SSF53474">
    <property type="entry name" value="alpha/beta-Hydrolases"/>
    <property type="match status" value="1"/>
</dbReference>
<reference evidence="5 6" key="1">
    <citation type="journal article" date="2019" name="Nat. Ecol. Evol.">
        <title>Megaphylogeny resolves global patterns of mushroom evolution.</title>
        <authorList>
            <person name="Varga T."/>
            <person name="Krizsan K."/>
            <person name="Foldi C."/>
            <person name="Dima B."/>
            <person name="Sanchez-Garcia M."/>
            <person name="Sanchez-Ramirez S."/>
            <person name="Szollosi G.J."/>
            <person name="Szarkandi J.G."/>
            <person name="Papp V."/>
            <person name="Albert L."/>
            <person name="Andreopoulos W."/>
            <person name="Angelini C."/>
            <person name="Antonin V."/>
            <person name="Barry K.W."/>
            <person name="Bougher N.L."/>
            <person name="Buchanan P."/>
            <person name="Buyck B."/>
            <person name="Bense V."/>
            <person name="Catcheside P."/>
            <person name="Chovatia M."/>
            <person name="Cooper J."/>
            <person name="Damon W."/>
            <person name="Desjardin D."/>
            <person name="Finy P."/>
            <person name="Geml J."/>
            <person name="Haridas S."/>
            <person name="Hughes K."/>
            <person name="Justo A."/>
            <person name="Karasinski D."/>
            <person name="Kautmanova I."/>
            <person name="Kiss B."/>
            <person name="Kocsube S."/>
            <person name="Kotiranta H."/>
            <person name="LaButti K.M."/>
            <person name="Lechner B.E."/>
            <person name="Liimatainen K."/>
            <person name="Lipzen A."/>
            <person name="Lukacs Z."/>
            <person name="Mihaltcheva S."/>
            <person name="Morgado L.N."/>
            <person name="Niskanen T."/>
            <person name="Noordeloos M.E."/>
            <person name="Ohm R.A."/>
            <person name="Ortiz-Santana B."/>
            <person name="Ovrebo C."/>
            <person name="Racz N."/>
            <person name="Riley R."/>
            <person name="Savchenko A."/>
            <person name="Shiryaev A."/>
            <person name="Soop K."/>
            <person name="Spirin V."/>
            <person name="Szebenyi C."/>
            <person name="Tomsovsky M."/>
            <person name="Tulloss R.E."/>
            <person name="Uehling J."/>
            <person name="Grigoriev I.V."/>
            <person name="Vagvolgyi C."/>
            <person name="Papp T."/>
            <person name="Martin F.M."/>
            <person name="Miettinen O."/>
            <person name="Hibbett D.S."/>
            <person name="Nagy L.G."/>
        </authorList>
    </citation>
    <scope>NUCLEOTIDE SEQUENCE [LARGE SCALE GENOMIC DNA]</scope>
    <source>
        <strain evidence="5 6">CBS 166.37</strain>
    </source>
</reference>
<dbReference type="AlphaFoldDB" id="A0A5C3LWZ0"/>
<dbReference type="Pfam" id="PF23562">
    <property type="entry name" value="AMP-binding_C_3"/>
    <property type="match status" value="1"/>
</dbReference>
<evidence type="ECO:0000313" key="6">
    <source>
        <dbReference type="Proteomes" id="UP000308652"/>
    </source>
</evidence>
<keyword evidence="3" id="KW-0472">Membrane</keyword>
<dbReference type="Gene3D" id="3.40.50.1820">
    <property type="entry name" value="alpha/beta hydrolase"/>
    <property type="match status" value="1"/>
</dbReference>
<dbReference type="InterPro" id="IPR029058">
    <property type="entry name" value="AB_hydrolase_fold"/>
</dbReference>
<keyword evidence="3" id="KW-0812">Transmembrane</keyword>
<dbReference type="Gene3D" id="3.40.50.12780">
    <property type="entry name" value="N-terminal domain of ligase-like"/>
    <property type="match status" value="1"/>
</dbReference>
<dbReference type="PANTHER" id="PTHR43439">
    <property type="entry name" value="PHENYLACETATE-COENZYME A LIGASE"/>
    <property type="match status" value="1"/>
</dbReference>
<keyword evidence="1" id="KW-0596">Phosphopantetheine</keyword>
<dbReference type="Proteomes" id="UP000308652">
    <property type="component" value="Unassembled WGS sequence"/>
</dbReference>
<evidence type="ECO:0000256" key="3">
    <source>
        <dbReference type="SAM" id="Phobius"/>
    </source>
</evidence>
<keyword evidence="3" id="KW-1133">Transmembrane helix</keyword>
<evidence type="ECO:0000256" key="1">
    <source>
        <dbReference type="ARBA" id="ARBA00022450"/>
    </source>
</evidence>
<proteinExistence type="predicted"/>
<dbReference type="PROSITE" id="PS50075">
    <property type="entry name" value="CARRIER"/>
    <property type="match status" value="1"/>
</dbReference>
<dbReference type="SUPFAM" id="SSF56801">
    <property type="entry name" value="Acetyl-CoA synthetase-like"/>
    <property type="match status" value="1"/>
</dbReference>
<evidence type="ECO:0000256" key="2">
    <source>
        <dbReference type="ARBA" id="ARBA00022553"/>
    </source>
</evidence>
<dbReference type="Pfam" id="PF00501">
    <property type="entry name" value="AMP-binding"/>
    <property type="match status" value="1"/>
</dbReference>
<dbReference type="STRING" id="68775.A0A5C3LWZ0"/>
<dbReference type="InterPro" id="IPR042099">
    <property type="entry name" value="ANL_N_sf"/>
</dbReference>
<dbReference type="InterPro" id="IPR009081">
    <property type="entry name" value="PP-bd_ACP"/>
</dbReference>
<gene>
    <name evidence="5" type="ORF">BDQ12DRAFT_214647</name>
</gene>
<protein>
    <recommendedName>
        <fullName evidence="4">Carrier domain-containing protein</fullName>
    </recommendedName>
</protein>
<keyword evidence="2" id="KW-0597">Phosphoprotein</keyword>
<evidence type="ECO:0000313" key="5">
    <source>
        <dbReference type="EMBL" id="TFK37245.1"/>
    </source>
</evidence>
<dbReference type="OrthoDB" id="429813at2759"/>
<keyword evidence="6" id="KW-1185">Reference proteome</keyword>
<dbReference type="InterPro" id="IPR000873">
    <property type="entry name" value="AMP-dep_synth/lig_dom"/>
</dbReference>
<dbReference type="EMBL" id="ML213609">
    <property type="protein sequence ID" value="TFK37245.1"/>
    <property type="molecule type" value="Genomic_DNA"/>
</dbReference>
<dbReference type="InterPro" id="IPR020845">
    <property type="entry name" value="AMP-binding_CS"/>
</dbReference>
<dbReference type="Gene3D" id="1.10.1200.10">
    <property type="entry name" value="ACP-like"/>
    <property type="match status" value="1"/>
</dbReference>
<dbReference type="PANTHER" id="PTHR43439:SF2">
    <property type="entry name" value="ENZYME, PUTATIVE (JCVI)-RELATED"/>
    <property type="match status" value="1"/>
</dbReference>
<organism evidence="5 6">
    <name type="scientific">Crucibulum laeve</name>
    <dbReference type="NCBI Taxonomy" id="68775"/>
    <lineage>
        <taxon>Eukaryota</taxon>
        <taxon>Fungi</taxon>
        <taxon>Dikarya</taxon>
        <taxon>Basidiomycota</taxon>
        <taxon>Agaricomycotina</taxon>
        <taxon>Agaricomycetes</taxon>
        <taxon>Agaricomycetidae</taxon>
        <taxon>Agaricales</taxon>
        <taxon>Agaricineae</taxon>
        <taxon>Nidulariaceae</taxon>
        <taxon>Crucibulum</taxon>
    </lineage>
</organism>
<dbReference type="SUPFAM" id="SSF47336">
    <property type="entry name" value="ACP-like"/>
    <property type="match status" value="1"/>
</dbReference>